<sequence length="592" mass="67738">MDYLITNGMIDEGRVVDSFKKYSKDSDTDTVVKRIGGWWVAFGGSPYPGFEPFEDDNYFVLVLGAPLLRADRSDLKSFRRSDLTAQALNYLIAENDHDPNAFLGGFQIVVFDKISNSVSIFNDKVGLVPIYYSNLNPDNSGFNELWFSSHVDVLARSWPSDNAIDAVSVADFLAFQTVTFPFTFYKDIFQVDPSSWKRVTADGFEILKDFTVQKLDVCRYSSIEESADHLFNLVKEAEDRIYSYSGGCLNILFSGGEDSRALLCTLDDPAKVRAYTVCDSFNAEARIAKTVCDKAGCEWELVERPPTHYMDNILSSVRVSESHNFFYHAHFNGFEQFDDSGKVFMGGLAADAFCKAAKVRKVSGFGIVKDYDKEFWQYRGTKNLLKTGAFHDPVFARRHRHNLDAKKKYGVSWQEYHALYPASMNTNFANFFINRRLFASFEPFADGSVFEWSVQTPVGWKLNRRVFHLAFKESFLKCWSIPNSKGTFPYFGYRINGPLLWGIENFKKRMRGLKRRFNARVVNDGPWPVWRNVVQSDKFRQQRIQAHETPLRSLLGSEAFELLETSLDSNDPVQALAGLHVKTWAEDFMQLR</sequence>
<dbReference type="EMBL" id="QFWX01000004">
    <property type="protein sequence ID" value="PXX90713.1"/>
    <property type="molecule type" value="Genomic_DNA"/>
</dbReference>
<dbReference type="RefSeq" id="WP_114612938.1">
    <property type="nucleotide sequence ID" value="NZ_QFWX01000004.1"/>
</dbReference>
<dbReference type="InterPro" id="IPR014729">
    <property type="entry name" value="Rossmann-like_a/b/a_fold"/>
</dbReference>
<dbReference type="OrthoDB" id="9763290at2"/>
<organism evidence="4 5">
    <name type="scientific">Marinobacter vulgaris</name>
    <dbReference type="NCBI Taxonomy" id="1928331"/>
    <lineage>
        <taxon>Bacteria</taxon>
        <taxon>Pseudomonadati</taxon>
        <taxon>Pseudomonadota</taxon>
        <taxon>Gammaproteobacteria</taxon>
        <taxon>Pseudomonadales</taxon>
        <taxon>Marinobacteraceae</taxon>
        <taxon>Marinobacter</taxon>
    </lineage>
</organism>
<protein>
    <recommendedName>
        <fullName evidence="2">asparagine synthase (glutamine-hydrolyzing)</fullName>
        <ecNumber evidence="2">6.3.5.4</ecNumber>
    </recommendedName>
</protein>
<comment type="pathway">
    <text evidence="1">Amino-acid biosynthesis; L-asparagine biosynthesis; L-asparagine from L-aspartate (L-Gln route): step 1/1.</text>
</comment>
<evidence type="ECO:0000256" key="2">
    <source>
        <dbReference type="ARBA" id="ARBA00012737"/>
    </source>
</evidence>
<dbReference type="Gene3D" id="3.40.50.620">
    <property type="entry name" value="HUPs"/>
    <property type="match status" value="1"/>
</dbReference>
<evidence type="ECO:0000313" key="5">
    <source>
        <dbReference type="Proteomes" id="UP000253987"/>
    </source>
</evidence>
<dbReference type="InterPro" id="IPR029055">
    <property type="entry name" value="Ntn_hydrolases_N"/>
</dbReference>
<dbReference type="PANTHER" id="PTHR43284">
    <property type="entry name" value="ASPARAGINE SYNTHETASE (GLUTAMINE-HYDROLYZING)"/>
    <property type="match status" value="1"/>
</dbReference>
<accession>A0A2V3ZJL6</accession>
<dbReference type="SUPFAM" id="SSF56235">
    <property type="entry name" value="N-terminal nucleophile aminohydrolases (Ntn hydrolases)"/>
    <property type="match status" value="1"/>
</dbReference>
<evidence type="ECO:0000256" key="3">
    <source>
        <dbReference type="ARBA" id="ARBA00048741"/>
    </source>
</evidence>
<dbReference type="GO" id="GO:0004066">
    <property type="term" value="F:asparagine synthase (glutamine-hydrolyzing) activity"/>
    <property type="evidence" value="ECO:0007669"/>
    <property type="project" value="UniProtKB-EC"/>
</dbReference>
<comment type="catalytic activity">
    <reaction evidence="3">
        <text>L-aspartate + L-glutamine + ATP + H2O = L-asparagine + L-glutamate + AMP + diphosphate + H(+)</text>
        <dbReference type="Rhea" id="RHEA:12228"/>
        <dbReference type="ChEBI" id="CHEBI:15377"/>
        <dbReference type="ChEBI" id="CHEBI:15378"/>
        <dbReference type="ChEBI" id="CHEBI:29985"/>
        <dbReference type="ChEBI" id="CHEBI:29991"/>
        <dbReference type="ChEBI" id="CHEBI:30616"/>
        <dbReference type="ChEBI" id="CHEBI:33019"/>
        <dbReference type="ChEBI" id="CHEBI:58048"/>
        <dbReference type="ChEBI" id="CHEBI:58359"/>
        <dbReference type="ChEBI" id="CHEBI:456215"/>
        <dbReference type="EC" id="6.3.5.4"/>
    </reaction>
</comment>
<gene>
    <name evidence="4" type="ORF">DIT71_09200</name>
</gene>
<evidence type="ECO:0000256" key="1">
    <source>
        <dbReference type="ARBA" id="ARBA00005187"/>
    </source>
</evidence>
<keyword evidence="5" id="KW-1185">Reference proteome</keyword>
<reference evidence="4 5" key="2">
    <citation type="submission" date="2018-06" db="EMBL/GenBank/DDBJ databases">
        <title>Marinobactersediminissp. nov, a moderately halophilic bacterium isolated from marine solar saltern.</title>
        <authorList>
            <person name="Zhang Y."/>
        </authorList>
    </citation>
    <scope>NUCLEOTIDE SEQUENCE [LARGE SCALE GENOMIC DNA]</scope>
    <source>
        <strain evidence="4 5">F01</strain>
    </source>
</reference>
<dbReference type="AlphaFoldDB" id="A0A2V3ZJL6"/>
<dbReference type="PANTHER" id="PTHR43284:SF1">
    <property type="entry name" value="ASPARAGINE SYNTHETASE"/>
    <property type="match status" value="1"/>
</dbReference>
<proteinExistence type="predicted"/>
<dbReference type="Gene3D" id="3.60.20.10">
    <property type="entry name" value="Glutamine Phosphoribosylpyrophosphate, subunit 1, domain 1"/>
    <property type="match status" value="1"/>
</dbReference>
<comment type="caution">
    <text evidence="4">The sequence shown here is derived from an EMBL/GenBank/DDBJ whole genome shotgun (WGS) entry which is preliminary data.</text>
</comment>
<dbReference type="Proteomes" id="UP000253987">
    <property type="component" value="Unassembled WGS sequence"/>
</dbReference>
<dbReference type="InterPro" id="IPR051786">
    <property type="entry name" value="ASN_synthetase/amidase"/>
</dbReference>
<dbReference type="EC" id="6.3.5.4" evidence="2"/>
<dbReference type="SUPFAM" id="SSF52402">
    <property type="entry name" value="Adenine nucleotide alpha hydrolases-like"/>
    <property type="match status" value="1"/>
</dbReference>
<reference evidence="5" key="1">
    <citation type="submission" date="2018-05" db="EMBL/GenBank/DDBJ databases">
        <authorList>
            <person name="Lu D."/>
        </authorList>
    </citation>
    <scope>NUCLEOTIDE SEQUENCE [LARGE SCALE GENOMIC DNA]</scope>
    <source>
        <strain evidence="5">F01</strain>
    </source>
</reference>
<name>A0A2V3ZJL6_9GAMM</name>
<evidence type="ECO:0000313" key="4">
    <source>
        <dbReference type="EMBL" id="PXX90713.1"/>
    </source>
</evidence>